<comment type="similarity">
    <text evidence="2">Belongs to the phospholipase D family.</text>
</comment>
<dbReference type="Pfam" id="PF13091">
    <property type="entry name" value="PLDc_2"/>
    <property type="match status" value="2"/>
</dbReference>
<dbReference type="PATRIC" id="fig|1254432.3.peg.10816"/>
<name>S4Y7X2_SORCE</name>
<dbReference type="PANTHER" id="PTHR43856:SF1">
    <property type="entry name" value="MITOCHONDRIAL CARDIOLIPIN HYDROLASE"/>
    <property type="match status" value="1"/>
</dbReference>
<keyword evidence="5" id="KW-0442">Lipid degradation</keyword>
<evidence type="ECO:0000313" key="10">
    <source>
        <dbReference type="Proteomes" id="UP000014803"/>
    </source>
</evidence>
<dbReference type="GO" id="GO:0006793">
    <property type="term" value="P:phosphorus metabolic process"/>
    <property type="evidence" value="ECO:0007669"/>
    <property type="project" value="UniProtKB-ARBA"/>
</dbReference>
<evidence type="ECO:0000256" key="6">
    <source>
        <dbReference type="ARBA" id="ARBA00023098"/>
    </source>
</evidence>
<dbReference type="InterPro" id="IPR001736">
    <property type="entry name" value="PLipase_D/transphosphatidylase"/>
</dbReference>
<feature type="domain" description="PLD phosphodiesterase" evidence="8">
    <location>
        <begin position="80"/>
        <end position="112"/>
    </location>
</feature>
<evidence type="ECO:0000259" key="8">
    <source>
        <dbReference type="PROSITE" id="PS50035"/>
    </source>
</evidence>
<dbReference type="eggNOG" id="COG1502">
    <property type="taxonomic scope" value="Bacteria"/>
</dbReference>
<dbReference type="STRING" id="1254432.SCE1572_47900"/>
<accession>S4Y7X2</accession>
<evidence type="ECO:0000256" key="5">
    <source>
        <dbReference type="ARBA" id="ARBA00022963"/>
    </source>
</evidence>
<dbReference type="PANTHER" id="PTHR43856">
    <property type="entry name" value="CARDIOLIPIN HYDROLASE"/>
    <property type="match status" value="1"/>
</dbReference>
<dbReference type="Proteomes" id="UP000014803">
    <property type="component" value="Chromosome"/>
</dbReference>
<dbReference type="SUPFAM" id="SSF56024">
    <property type="entry name" value="Phospholipase D/nuclease"/>
    <property type="match status" value="2"/>
</dbReference>
<dbReference type="InterPro" id="IPR051406">
    <property type="entry name" value="PLD_domain"/>
</dbReference>
<gene>
    <name evidence="9" type="ORF">SCE1572_47900</name>
</gene>
<keyword evidence="6" id="KW-0443">Lipid metabolism</keyword>
<dbReference type="EC" id="3.1.4.4" evidence="3"/>
<dbReference type="GO" id="GO:0016042">
    <property type="term" value="P:lipid catabolic process"/>
    <property type="evidence" value="ECO:0007669"/>
    <property type="project" value="UniProtKB-KW"/>
</dbReference>
<dbReference type="RefSeq" id="WP_020741415.1">
    <property type="nucleotide sequence ID" value="NC_021658.1"/>
</dbReference>
<dbReference type="GO" id="GO:0016891">
    <property type="term" value="F:RNA endonuclease activity producing 5'-phosphomonoesters, hydrolytic mechanism"/>
    <property type="evidence" value="ECO:0007669"/>
    <property type="project" value="TreeGrafter"/>
</dbReference>
<protein>
    <recommendedName>
        <fullName evidence="3">phospholipase D</fullName>
        <ecNumber evidence="3">3.1.4.4</ecNumber>
    </recommendedName>
</protein>
<feature type="region of interest" description="Disordered" evidence="7">
    <location>
        <begin position="391"/>
        <end position="420"/>
    </location>
</feature>
<evidence type="ECO:0000256" key="4">
    <source>
        <dbReference type="ARBA" id="ARBA00022801"/>
    </source>
</evidence>
<dbReference type="PROSITE" id="PS50035">
    <property type="entry name" value="PLD"/>
    <property type="match status" value="1"/>
</dbReference>
<feature type="compositionally biased region" description="Basic and acidic residues" evidence="7">
    <location>
        <begin position="391"/>
        <end position="409"/>
    </location>
</feature>
<evidence type="ECO:0000256" key="2">
    <source>
        <dbReference type="ARBA" id="ARBA00008664"/>
    </source>
</evidence>
<keyword evidence="4" id="KW-0378">Hydrolase</keyword>
<evidence type="ECO:0000313" key="9">
    <source>
        <dbReference type="EMBL" id="AGP41547.1"/>
    </source>
</evidence>
<sequence>MAALDGATEVALLSSFLLAEDRLADAMLRAAQRGVRLYVLTASEQRIGKVVREDEVFEQRMAEQHKKLLDRLAGKVLLRSAEHIHAKFLVVDPQTPARARAWLSTANFNKALEDSVELGVALDPAGARALAACFQWAFWCEAERELRGPGRLMEIRRKHPATPSRPADSAVCATLQDGTALRDRVMALIHGARREILVASYGIGAEHPAVKALIEAANRGVRVVVLTRPRRAVAAGVAALAAAGISVLAHDKLHAKAVCVDGQALVMTANLEAQGLDKGFEIGAIVSPDTACVVERTLREWADTFPWVYRADATRGDHLGDFCAAEAALRDGITRVTPSCTQSLPAVVAPDALHLEDAPTPTLKPSPLAGELPRLVRFTWEVIPPRLPKGATERFQEVEREEAGKDGKPRKVKTRVSHDPRVFEHDNKTYVVLPQAEDSERARRLAADLGAKVVLP</sequence>
<dbReference type="GO" id="GO:0004630">
    <property type="term" value="F:phospholipase D activity"/>
    <property type="evidence" value="ECO:0007669"/>
    <property type="project" value="UniProtKB-EC"/>
</dbReference>
<evidence type="ECO:0000256" key="1">
    <source>
        <dbReference type="ARBA" id="ARBA00000798"/>
    </source>
</evidence>
<comment type="catalytic activity">
    <reaction evidence="1">
        <text>a 1,2-diacyl-sn-glycero-3-phosphocholine + H2O = a 1,2-diacyl-sn-glycero-3-phosphate + choline + H(+)</text>
        <dbReference type="Rhea" id="RHEA:14445"/>
        <dbReference type="ChEBI" id="CHEBI:15354"/>
        <dbReference type="ChEBI" id="CHEBI:15377"/>
        <dbReference type="ChEBI" id="CHEBI:15378"/>
        <dbReference type="ChEBI" id="CHEBI:57643"/>
        <dbReference type="ChEBI" id="CHEBI:58608"/>
        <dbReference type="EC" id="3.1.4.4"/>
    </reaction>
</comment>
<organism evidence="9 10">
    <name type="scientific">Sorangium cellulosum So0157-2</name>
    <dbReference type="NCBI Taxonomy" id="1254432"/>
    <lineage>
        <taxon>Bacteria</taxon>
        <taxon>Pseudomonadati</taxon>
        <taxon>Myxococcota</taxon>
        <taxon>Polyangia</taxon>
        <taxon>Polyangiales</taxon>
        <taxon>Polyangiaceae</taxon>
        <taxon>Sorangium</taxon>
    </lineage>
</organism>
<dbReference type="EMBL" id="CP003969">
    <property type="protein sequence ID" value="AGP41547.1"/>
    <property type="molecule type" value="Genomic_DNA"/>
</dbReference>
<evidence type="ECO:0000256" key="3">
    <source>
        <dbReference type="ARBA" id="ARBA00012027"/>
    </source>
</evidence>
<proteinExistence type="inferred from homology"/>
<dbReference type="AlphaFoldDB" id="S4Y7X2"/>
<dbReference type="HOGENOM" id="CLU_599784_0_0_7"/>
<dbReference type="KEGG" id="scu:SCE1572_47900"/>
<dbReference type="Gene3D" id="3.30.870.10">
    <property type="entry name" value="Endonuclease Chain A"/>
    <property type="match status" value="2"/>
</dbReference>
<reference evidence="9 10" key="1">
    <citation type="journal article" date="2013" name="Sci. Rep.">
        <title>Extraordinary expansion of a Sorangium cellulosum genome from an alkaline milieu.</title>
        <authorList>
            <person name="Han K."/>
            <person name="Li Z.F."/>
            <person name="Peng R."/>
            <person name="Zhu L.P."/>
            <person name="Zhou T."/>
            <person name="Wang L.G."/>
            <person name="Li S.G."/>
            <person name="Zhang X.B."/>
            <person name="Hu W."/>
            <person name="Wu Z.H."/>
            <person name="Qin N."/>
            <person name="Li Y.Z."/>
        </authorList>
    </citation>
    <scope>NUCLEOTIDE SEQUENCE [LARGE SCALE GENOMIC DNA]</scope>
    <source>
        <strain evidence="9 10">So0157-2</strain>
    </source>
</reference>
<evidence type="ECO:0000256" key="7">
    <source>
        <dbReference type="SAM" id="MobiDB-lite"/>
    </source>
</evidence>
<dbReference type="InterPro" id="IPR025202">
    <property type="entry name" value="PLD-like_dom"/>
</dbReference>